<dbReference type="GO" id="GO:0009401">
    <property type="term" value="P:phosphoenolpyruvate-dependent sugar phosphotransferase system"/>
    <property type="evidence" value="ECO:0007669"/>
    <property type="project" value="UniProtKB-KW"/>
</dbReference>
<evidence type="ECO:0000313" key="8">
    <source>
        <dbReference type="EMBL" id="KIS24064.1"/>
    </source>
</evidence>
<dbReference type="InterPro" id="IPR051351">
    <property type="entry name" value="Ascorbate-PTS_EIIA_comp"/>
</dbReference>
<proteinExistence type="predicted"/>
<keyword evidence="3" id="KW-0963">Cytoplasm</keyword>
<dbReference type="PANTHER" id="PTHR36203:SF5">
    <property type="entry name" value="PTS SYSTEM, EIIA COMPONENT"/>
    <property type="match status" value="1"/>
</dbReference>
<dbReference type="RefSeq" id="WP_043032047.1">
    <property type="nucleotide sequence ID" value="NZ_JXSU01000007.1"/>
</dbReference>
<name>A0A0D1ALR2_CLOBO</name>
<dbReference type="CDD" id="cd00211">
    <property type="entry name" value="PTS_IIA_fru"/>
    <property type="match status" value="1"/>
</dbReference>
<comment type="caution">
    <text evidence="8">The sequence shown here is derived from an EMBL/GenBank/DDBJ whole genome shotgun (WGS) entry which is preliminary data.</text>
</comment>
<evidence type="ECO:0000256" key="5">
    <source>
        <dbReference type="ARBA" id="ARBA00022683"/>
    </source>
</evidence>
<gene>
    <name evidence="8" type="ORF">N495_10890</name>
</gene>
<organism evidence="8 9">
    <name type="scientific">Clostridium botulinum B2 450</name>
    <dbReference type="NCBI Taxonomy" id="1379739"/>
    <lineage>
        <taxon>Bacteria</taxon>
        <taxon>Bacillati</taxon>
        <taxon>Bacillota</taxon>
        <taxon>Clostridia</taxon>
        <taxon>Eubacteriales</taxon>
        <taxon>Clostridiaceae</taxon>
        <taxon>Clostridium</taxon>
    </lineage>
</organism>
<evidence type="ECO:0000259" key="7">
    <source>
        <dbReference type="PROSITE" id="PS51094"/>
    </source>
</evidence>
<reference evidence="8 9" key="1">
    <citation type="submission" date="2014-06" db="EMBL/GenBank/DDBJ databases">
        <title>Genome characterization of distinct group I Clostridium botulinum lineages.</title>
        <authorList>
            <person name="Giordani F."/>
            <person name="Anselmo A."/>
            <person name="Fillo S."/>
            <person name="Palozzi A.M."/>
            <person name="Fortunato A."/>
            <person name="Gentile B."/>
            <person name="Ciammaruconi A."/>
            <person name="Anniballi F."/>
            <person name="De Medici D."/>
            <person name="Lista F."/>
        </authorList>
    </citation>
    <scope>NUCLEOTIDE SEQUENCE [LARGE SCALE GENOMIC DNA]</scope>
    <source>
        <strain evidence="8 9">B2 450</strain>
    </source>
</reference>
<sequence>MLKNYINDQVVEVNVEVENWEEAVRLGGKLLEEDGAVEHSYIDAMVDTVKNMGPYIVISPGIAMPHARPETGAKNIRIGLLKLKNPVNFGNEEHDPVDIVIFLCAVDNKAHIEVLGELVQLIEDDYFLKIVRNASTKKEILDYIK</sequence>
<evidence type="ECO:0000256" key="4">
    <source>
        <dbReference type="ARBA" id="ARBA00022679"/>
    </source>
</evidence>
<dbReference type="OrthoDB" id="369398at2"/>
<dbReference type="AlphaFoldDB" id="A0A0D1ALR2"/>
<keyword evidence="2" id="KW-0813">Transport</keyword>
<dbReference type="InterPro" id="IPR002178">
    <property type="entry name" value="PTS_EIIA_type-2_dom"/>
</dbReference>
<accession>A0A0D1ALR2</accession>
<dbReference type="InterPro" id="IPR016152">
    <property type="entry name" value="PTrfase/Anion_transptr"/>
</dbReference>
<keyword evidence="4" id="KW-0808">Transferase</keyword>
<dbReference type="Pfam" id="PF00359">
    <property type="entry name" value="PTS_EIIA_2"/>
    <property type="match status" value="1"/>
</dbReference>
<dbReference type="Proteomes" id="UP000032250">
    <property type="component" value="Unassembled WGS sequence"/>
</dbReference>
<dbReference type="PROSITE" id="PS51094">
    <property type="entry name" value="PTS_EIIA_TYPE_2"/>
    <property type="match status" value="1"/>
</dbReference>
<evidence type="ECO:0000256" key="3">
    <source>
        <dbReference type="ARBA" id="ARBA00022490"/>
    </source>
</evidence>
<dbReference type="EMBL" id="JXSU01000007">
    <property type="protein sequence ID" value="KIS24064.1"/>
    <property type="molecule type" value="Genomic_DNA"/>
</dbReference>
<keyword evidence="6" id="KW-0418">Kinase</keyword>
<evidence type="ECO:0000313" key="9">
    <source>
        <dbReference type="Proteomes" id="UP000032250"/>
    </source>
</evidence>
<evidence type="ECO:0000256" key="1">
    <source>
        <dbReference type="ARBA" id="ARBA00004496"/>
    </source>
</evidence>
<dbReference type="GO" id="GO:0005737">
    <property type="term" value="C:cytoplasm"/>
    <property type="evidence" value="ECO:0007669"/>
    <property type="project" value="UniProtKB-SubCell"/>
</dbReference>
<protein>
    <submittedName>
        <fullName evidence="8">PTS maltose transporter subunit IIBC</fullName>
    </submittedName>
</protein>
<keyword evidence="5" id="KW-0598">Phosphotransferase system</keyword>
<evidence type="ECO:0000256" key="2">
    <source>
        <dbReference type="ARBA" id="ARBA00022448"/>
    </source>
</evidence>
<dbReference type="PANTHER" id="PTHR36203">
    <property type="entry name" value="ASCORBATE-SPECIFIC PTS SYSTEM EIIA COMPONENT"/>
    <property type="match status" value="1"/>
</dbReference>
<comment type="subcellular location">
    <subcellularLocation>
        <location evidence="1">Cytoplasm</location>
    </subcellularLocation>
</comment>
<dbReference type="GO" id="GO:0016301">
    <property type="term" value="F:kinase activity"/>
    <property type="evidence" value="ECO:0007669"/>
    <property type="project" value="UniProtKB-KW"/>
</dbReference>
<dbReference type="HOGENOM" id="CLU_072531_2_0_9"/>
<evidence type="ECO:0000256" key="6">
    <source>
        <dbReference type="ARBA" id="ARBA00022777"/>
    </source>
</evidence>
<dbReference type="SUPFAM" id="SSF55804">
    <property type="entry name" value="Phoshotransferase/anion transport protein"/>
    <property type="match status" value="1"/>
</dbReference>
<dbReference type="PATRIC" id="fig|1379739.3.peg.2548"/>
<feature type="domain" description="PTS EIIA type-2" evidence="7">
    <location>
        <begin position="4"/>
        <end position="145"/>
    </location>
</feature>
<dbReference type="Gene3D" id="3.40.930.10">
    <property type="entry name" value="Mannitol-specific EII, Chain A"/>
    <property type="match status" value="1"/>
</dbReference>